<feature type="transmembrane region" description="Helical" evidence="1">
    <location>
        <begin position="401"/>
        <end position="424"/>
    </location>
</feature>
<evidence type="ECO:0000256" key="1">
    <source>
        <dbReference type="SAM" id="Phobius"/>
    </source>
</evidence>
<feature type="transmembrane region" description="Helical" evidence="1">
    <location>
        <begin position="293"/>
        <end position="314"/>
    </location>
</feature>
<keyword evidence="1" id="KW-0472">Membrane</keyword>
<feature type="transmembrane region" description="Helical" evidence="1">
    <location>
        <begin position="257"/>
        <end position="281"/>
    </location>
</feature>
<feature type="transmembrane region" description="Helical" evidence="1">
    <location>
        <begin position="111"/>
        <end position="136"/>
    </location>
</feature>
<dbReference type="EMBL" id="RCHS01001150">
    <property type="protein sequence ID" value="RMX54937.1"/>
    <property type="molecule type" value="Genomic_DNA"/>
</dbReference>
<feature type="transmembrane region" description="Helical" evidence="1">
    <location>
        <begin position="226"/>
        <end position="245"/>
    </location>
</feature>
<dbReference type="AlphaFoldDB" id="A0A3M6UMM2"/>
<dbReference type="Proteomes" id="UP000275408">
    <property type="component" value="Unassembled WGS sequence"/>
</dbReference>
<name>A0A3M6UMM2_POCDA</name>
<organism evidence="2 3">
    <name type="scientific">Pocillopora damicornis</name>
    <name type="common">Cauliflower coral</name>
    <name type="synonym">Millepora damicornis</name>
    <dbReference type="NCBI Taxonomy" id="46731"/>
    <lineage>
        <taxon>Eukaryota</taxon>
        <taxon>Metazoa</taxon>
        <taxon>Cnidaria</taxon>
        <taxon>Anthozoa</taxon>
        <taxon>Hexacorallia</taxon>
        <taxon>Scleractinia</taxon>
        <taxon>Astrocoeniina</taxon>
        <taxon>Pocilloporidae</taxon>
        <taxon>Pocillopora</taxon>
    </lineage>
</organism>
<keyword evidence="1" id="KW-1133">Transmembrane helix</keyword>
<keyword evidence="3" id="KW-1185">Reference proteome</keyword>
<feature type="transmembrane region" description="Helical" evidence="1">
    <location>
        <begin position="326"/>
        <end position="344"/>
    </location>
</feature>
<feature type="transmembrane region" description="Helical" evidence="1">
    <location>
        <begin position="444"/>
        <end position="465"/>
    </location>
</feature>
<evidence type="ECO:0000313" key="3">
    <source>
        <dbReference type="Proteomes" id="UP000275408"/>
    </source>
</evidence>
<feature type="transmembrane region" description="Helical" evidence="1">
    <location>
        <begin position="193"/>
        <end position="211"/>
    </location>
</feature>
<feature type="transmembrane region" description="Helical" evidence="1">
    <location>
        <begin position="156"/>
        <end position="181"/>
    </location>
</feature>
<sequence length="526" mass="60853">MRIIEILSHIMYSFTRSVADHYSPEDSEFTAESSDYVPLQSTGLEWNHQPVDELIYQEYSHSDNGFTIRVLDACSPEKNEEIPEDQQDEDRAMAWKRLRPSSLRTVRKSMYFGALISILTAMVIGSLYCLISYVSFQTMFNCQFHQKKSIPVKIQWMRTLSDAASCGFIYMWFLVNIFFLFLPHQLQGLRRKLIFGTFMLYCLDALYRVILQSSGISHSRLTKIQMIPLIVLFLVSLCWQGYQLWNRFQVLSRGRIFFFVQIAAPGFFTFLIGIVTVYFTYPMYNEENENRKLLIAIFAPLSGLLLKVIVRICIQSSWNITHPGYTYILFVPLYFGSAILFRVMQAELENISAITILGIIHGAAEVLERSTMVVIDHICHVVLKRRAVSWGSFRTPRRERLMADIAIISMLYESTAIVSVNGVLYLHKFIYLKENSLSTLFQRFLVASSVQLVIEWFFNSISLAIETYHQNIAVMAVWQRKWKRHVLVAVINVIPLALCSTLPIIQFMHGQLAKSRTDQPCKMPFS</sequence>
<comment type="caution">
    <text evidence="2">The sequence shown here is derived from an EMBL/GenBank/DDBJ whole genome shotgun (WGS) entry which is preliminary data.</text>
</comment>
<evidence type="ECO:0000313" key="2">
    <source>
        <dbReference type="EMBL" id="RMX54937.1"/>
    </source>
</evidence>
<reference evidence="2 3" key="1">
    <citation type="journal article" date="2018" name="Sci. Rep.">
        <title>Comparative analysis of the Pocillopora damicornis genome highlights role of immune system in coral evolution.</title>
        <authorList>
            <person name="Cunning R."/>
            <person name="Bay R.A."/>
            <person name="Gillette P."/>
            <person name="Baker A.C."/>
            <person name="Traylor-Knowles N."/>
        </authorList>
    </citation>
    <scope>NUCLEOTIDE SEQUENCE [LARGE SCALE GENOMIC DNA]</scope>
    <source>
        <strain evidence="2">RSMAS</strain>
        <tissue evidence="2">Whole animal</tissue>
    </source>
</reference>
<gene>
    <name evidence="2" type="ORF">pdam_00012695</name>
</gene>
<proteinExistence type="predicted"/>
<protein>
    <submittedName>
        <fullName evidence="2">Uncharacterized protein</fullName>
    </submittedName>
</protein>
<dbReference type="OrthoDB" id="5979997at2759"/>
<keyword evidence="1" id="KW-0812">Transmembrane</keyword>
<accession>A0A3M6UMM2</accession>
<feature type="transmembrane region" description="Helical" evidence="1">
    <location>
        <begin position="486"/>
        <end position="508"/>
    </location>
</feature>